<proteinExistence type="predicted"/>
<accession>A0A3P1B573</accession>
<organism evidence="1 2">
    <name type="scientific">Paenimyroides viscosum</name>
    <dbReference type="NCBI Taxonomy" id="2488729"/>
    <lineage>
        <taxon>Bacteria</taxon>
        <taxon>Pseudomonadati</taxon>
        <taxon>Bacteroidota</taxon>
        <taxon>Flavobacteriia</taxon>
        <taxon>Flavobacteriales</taxon>
        <taxon>Flavobacteriaceae</taxon>
        <taxon>Paenimyroides</taxon>
    </lineage>
</organism>
<evidence type="ECO:0000313" key="1">
    <source>
        <dbReference type="EMBL" id="RRA95902.1"/>
    </source>
</evidence>
<sequence length="387" mass="45730">MLSANYSPFIKAIEEIDISSYNQFNWFKVMYKMTEERSLHSRMIAYLLNPEGSHKQGTLFLELFFEEFGITNFDIKDVVVLPHEVIKKEEDNIDILITNSNKQAIIIENKIFAGDSNKEEVLENECGNCTHKYQIPRYYYKTQCKGFTVTHIFYLTVKHNKPSFYNDFPPEVQSLLKCKDYIQSVLNWIGKCIDVYPVDDAFKVGLQHYKQATTEFLNDMKLALKLKEISALYLEEAKQFWPTCPKIKIDQDDEYAMIKSQFIHVKWHTVHEFFTELVRRINEEFKVDLTEVDKEKITAVTHRNSETPTLLTFQFQDVLYYICNDKNGFSIGRHIENKTEDDFQLLFDKKYAFFDFTKPEVFQLIKPNESERLADEIVDALKNFINK</sequence>
<dbReference type="AlphaFoldDB" id="A0A3P1B573"/>
<protein>
    <recommendedName>
        <fullName evidence="3">PD-(D/E)XK nuclease superfamily protein</fullName>
    </recommendedName>
</protein>
<dbReference type="Pfam" id="PF14281">
    <property type="entry name" value="PDDEXK_4"/>
    <property type="match status" value="1"/>
</dbReference>
<dbReference type="OrthoDB" id="6346224at2"/>
<dbReference type="InterPro" id="IPR029470">
    <property type="entry name" value="PDDEXK_4"/>
</dbReference>
<evidence type="ECO:0008006" key="3">
    <source>
        <dbReference type="Google" id="ProtNLM"/>
    </source>
</evidence>
<gene>
    <name evidence="1" type="ORF">EG242_04410</name>
</gene>
<evidence type="ECO:0000313" key="2">
    <source>
        <dbReference type="Proteomes" id="UP000268372"/>
    </source>
</evidence>
<reference evidence="1 2" key="1">
    <citation type="submission" date="2018-11" db="EMBL/GenBank/DDBJ databases">
        <title>Flavobacterium sp. nov., YIM 102796 draft genome.</title>
        <authorList>
            <person name="Li G."/>
            <person name="Jiang Y."/>
        </authorList>
    </citation>
    <scope>NUCLEOTIDE SEQUENCE [LARGE SCALE GENOMIC DNA]</scope>
    <source>
        <strain evidence="1 2">YIM 102796</strain>
    </source>
</reference>
<dbReference type="RefSeq" id="WP_124898698.1">
    <property type="nucleotide sequence ID" value="NZ_RQTJ01000006.1"/>
</dbReference>
<keyword evidence="2" id="KW-1185">Reference proteome</keyword>
<dbReference type="EMBL" id="RQTJ01000006">
    <property type="protein sequence ID" value="RRA95902.1"/>
    <property type="molecule type" value="Genomic_DNA"/>
</dbReference>
<dbReference type="Proteomes" id="UP000268372">
    <property type="component" value="Unassembled WGS sequence"/>
</dbReference>
<name>A0A3P1B573_9FLAO</name>
<comment type="caution">
    <text evidence="1">The sequence shown here is derived from an EMBL/GenBank/DDBJ whole genome shotgun (WGS) entry which is preliminary data.</text>
</comment>